<sequence>MSQKCKLLGKICTTGKKTHNRREDISQRECKKLMLREALIKASYELFSIKGFDETRVENITEKIDVSTHTFFRYFFSADESSVWQH</sequence>
<proteinExistence type="predicted"/>
<dbReference type="InterPro" id="IPR001647">
    <property type="entry name" value="HTH_TetR"/>
</dbReference>
<reference evidence="3" key="1">
    <citation type="submission" date="2021-08" db="EMBL/GenBank/DDBJ databases">
        <authorList>
            <person name="Papudeshi B."/>
            <person name="Bashey-Visser F."/>
        </authorList>
    </citation>
    <scope>NUCLEOTIDE SEQUENCE</scope>
    <source>
        <strain evidence="3">MC_266_E_2016</strain>
    </source>
</reference>
<dbReference type="Proteomes" id="UP001222434">
    <property type="component" value="Unassembled WGS sequence"/>
</dbReference>
<dbReference type="RefSeq" id="WP_338139420.1">
    <property type="nucleotide sequence ID" value="NZ_JAILSO010000003.1"/>
</dbReference>
<evidence type="ECO:0000313" key="3">
    <source>
        <dbReference type="EMBL" id="MDE1476916.1"/>
    </source>
</evidence>
<protein>
    <submittedName>
        <fullName evidence="3">TetR family transcriptional regulator</fullName>
    </submittedName>
</protein>
<gene>
    <name evidence="3" type="ORF">KKJ01_01330</name>
</gene>
<accession>A0AAJ1J527</accession>
<evidence type="ECO:0000313" key="4">
    <source>
        <dbReference type="Proteomes" id="UP001222434"/>
    </source>
</evidence>
<comment type="caution">
    <text evidence="3">The sequence shown here is derived from an EMBL/GenBank/DDBJ whole genome shotgun (WGS) entry which is preliminary data.</text>
</comment>
<dbReference type="AlphaFoldDB" id="A0AAJ1J527"/>
<dbReference type="Pfam" id="PF00440">
    <property type="entry name" value="TetR_N"/>
    <property type="match status" value="1"/>
</dbReference>
<dbReference type="GO" id="GO:0003677">
    <property type="term" value="F:DNA binding"/>
    <property type="evidence" value="ECO:0007669"/>
    <property type="project" value="UniProtKB-KW"/>
</dbReference>
<dbReference type="InterPro" id="IPR009057">
    <property type="entry name" value="Homeodomain-like_sf"/>
</dbReference>
<evidence type="ECO:0000259" key="2">
    <source>
        <dbReference type="Pfam" id="PF00440"/>
    </source>
</evidence>
<feature type="domain" description="HTH tetR-type" evidence="2">
    <location>
        <begin position="39"/>
        <end position="76"/>
    </location>
</feature>
<evidence type="ECO:0000256" key="1">
    <source>
        <dbReference type="ARBA" id="ARBA00023125"/>
    </source>
</evidence>
<name>A0AAJ1J527_XENBV</name>
<organism evidence="3 4">
    <name type="scientific">Xenorhabdus bovienii</name>
    <name type="common">Xenorhabdus nematophila subsp. bovienii</name>
    <dbReference type="NCBI Taxonomy" id="40576"/>
    <lineage>
        <taxon>Bacteria</taxon>
        <taxon>Pseudomonadati</taxon>
        <taxon>Pseudomonadota</taxon>
        <taxon>Gammaproteobacteria</taxon>
        <taxon>Enterobacterales</taxon>
        <taxon>Morganellaceae</taxon>
        <taxon>Xenorhabdus</taxon>
    </lineage>
</organism>
<dbReference type="EMBL" id="JAILSO010000003">
    <property type="protein sequence ID" value="MDE1476916.1"/>
    <property type="molecule type" value="Genomic_DNA"/>
</dbReference>
<reference evidence="3" key="2">
    <citation type="journal article" date="2022" name="J. Evol. Biol.">
        <title>Pre- and post-association barriers to host switching in sympatric mutualists.</title>
        <authorList>
            <person name="Dinges Z.M."/>
            <person name="Phillips R.K."/>
            <person name="Lively C.M."/>
            <person name="Bashey F."/>
        </authorList>
    </citation>
    <scope>NUCLEOTIDE SEQUENCE</scope>
    <source>
        <strain evidence="3">MC_266_E_2016</strain>
    </source>
</reference>
<dbReference type="Gene3D" id="1.10.10.60">
    <property type="entry name" value="Homeodomain-like"/>
    <property type="match status" value="1"/>
</dbReference>
<dbReference type="SUPFAM" id="SSF46689">
    <property type="entry name" value="Homeodomain-like"/>
    <property type="match status" value="1"/>
</dbReference>
<keyword evidence="1" id="KW-0238">DNA-binding</keyword>